<keyword evidence="2" id="KW-0488">Methylation</keyword>
<dbReference type="KEGG" id="pna:Pnap_3944"/>
<evidence type="ECO:0000313" key="6">
    <source>
        <dbReference type="Proteomes" id="UP000000644"/>
    </source>
</evidence>
<evidence type="ECO:0000256" key="3">
    <source>
        <dbReference type="RuleBase" id="RU000389"/>
    </source>
</evidence>
<evidence type="ECO:0000256" key="4">
    <source>
        <dbReference type="SAM" id="Phobius"/>
    </source>
</evidence>
<evidence type="ECO:0000256" key="1">
    <source>
        <dbReference type="ARBA" id="ARBA00005233"/>
    </source>
</evidence>
<dbReference type="Pfam" id="PF00114">
    <property type="entry name" value="Pilin"/>
    <property type="match status" value="1"/>
</dbReference>
<dbReference type="GO" id="GO:0009289">
    <property type="term" value="C:pilus"/>
    <property type="evidence" value="ECO:0007669"/>
    <property type="project" value="InterPro"/>
</dbReference>
<gene>
    <name evidence="5" type="ordered locus">Pnap_3944</name>
</gene>
<proteinExistence type="inferred from homology"/>
<dbReference type="eggNOG" id="COG4969">
    <property type="taxonomic scope" value="Bacteria"/>
</dbReference>
<name>A1VUB2_POLNA</name>
<dbReference type="PANTHER" id="PTHR30093:SF34">
    <property type="entry name" value="PREPILIN PEPTIDASE-DEPENDENT PROTEIN D"/>
    <property type="match status" value="1"/>
</dbReference>
<dbReference type="Gene3D" id="3.30.700.10">
    <property type="entry name" value="Glycoprotein, Type 4 Pilin"/>
    <property type="match status" value="1"/>
</dbReference>
<dbReference type="HOGENOM" id="CLU_091705_4_0_4"/>
<keyword evidence="4" id="KW-0472">Membrane</keyword>
<dbReference type="STRING" id="365044.Pnap_3944"/>
<dbReference type="RefSeq" id="WP_011803306.1">
    <property type="nucleotide sequence ID" value="NC_008781.1"/>
</dbReference>
<comment type="similarity">
    <text evidence="1 3">Belongs to the N-Me-Phe pilin family.</text>
</comment>
<dbReference type="SUPFAM" id="SSF54523">
    <property type="entry name" value="Pili subunits"/>
    <property type="match status" value="1"/>
</dbReference>
<dbReference type="OrthoDB" id="8607132at2"/>
<accession>A1VUB2</accession>
<dbReference type="GO" id="GO:0007155">
    <property type="term" value="P:cell adhesion"/>
    <property type="evidence" value="ECO:0007669"/>
    <property type="project" value="InterPro"/>
</dbReference>
<evidence type="ECO:0000313" key="5">
    <source>
        <dbReference type="EMBL" id="ABM39240.1"/>
    </source>
</evidence>
<keyword evidence="6" id="KW-1185">Reference proteome</keyword>
<dbReference type="PROSITE" id="PS00409">
    <property type="entry name" value="PROKAR_NTER_METHYL"/>
    <property type="match status" value="1"/>
</dbReference>
<organism evidence="5 6">
    <name type="scientific">Polaromonas naphthalenivorans (strain CJ2)</name>
    <dbReference type="NCBI Taxonomy" id="365044"/>
    <lineage>
        <taxon>Bacteria</taxon>
        <taxon>Pseudomonadati</taxon>
        <taxon>Pseudomonadota</taxon>
        <taxon>Betaproteobacteria</taxon>
        <taxon>Burkholderiales</taxon>
        <taxon>Comamonadaceae</taxon>
        <taxon>Polaromonas</taxon>
    </lineage>
</organism>
<evidence type="ECO:0000256" key="2">
    <source>
        <dbReference type="ARBA" id="ARBA00022481"/>
    </source>
</evidence>
<protein>
    <submittedName>
        <fullName evidence="5">Fimbrial protein pilin</fullName>
    </submittedName>
</protein>
<keyword evidence="4" id="KW-0812">Transmembrane</keyword>
<feature type="transmembrane region" description="Helical" evidence="4">
    <location>
        <begin position="12"/>
        <end position="32"/>
    </location>
</feature>
<dbReference type="Proteomes" id="UP000000644">
    <property type="component" value="Chromosome"/>
</dbReference>
<dbReference type="EMBL" id="CP000529">
    <property type="protein sequence ID" value="ABM39240.1"/>
    <property type="molecule type" value="Genomic_DNA"/>
</dbReference>
<dbReference type="Pfam" id="PF07963">
    <property type="entry name" value="N_methyl"/>
    <property type="match status" value="1"/>
</dbReference>
<keyword evidence="3" id="KW-0281">Fimbrium</keyword>
<dbReference type="AlphaFoldDB" id="A1VUB2"/>
<dbReference type="NCBIfam" id="TIGR02532">
    <property type="entry name" value="IV_pilin_GFxxxE"/>
    <property type="match status" value="1"/>
</dbReference>
<dbReference type="InterPro" id="IPR045584">
    <property type="entry name" value="Pilin-like"/>
</dbReference>
<sequence>MKHTFKKGFTLIELMIVTAIIGILAVVALPAYQNYIQRAQVSEAITLTDGAKTGWLDNLEGTTCPNNTTTAALGISNPLPIFNAIKGKYVSSVLFAGSAVITSSGDILGCTALTTFNTTTSGLGISGKAIYFDIVVSSASASFNCKTSTSNPATTVSDKLLPKICT</sequence>
<dbReference type="InterPro" id="IPR001082">
    <property type="entry name" value="Pilin"/>
</dbReference>
<dbReference type="InterPro" id="IPR012902">
    <property type="entry name" value="N_methyl_site"/>
</dbReference>
<keyword evidence="4" id="KW-1133">Transmembrane helix</keyword>
<reference evidence="6" key="1">
    <citation type="journal article" date="2009" name="Environ. Microbiol.">
        <title>The genome of Polaromonas naphthalenivorans strain CJ2, isolated from coal tar-contaminated sediment, reveals physiological and metabolic versatility and evolution through extensive horizontal gene transfer.</title>
        <authorList>
            <person name="Yagi J.M."/>
            <person name="Sims D."/>
            <person name="Brettin T."/>
            <person name="Bruce D."/>
            <person name="Madsen E.L."/>
        </authorList>
    </citation>
    <scope>NUCLEOTIDE SEQUENCE [LARGE SCALE GENOMIC DNA]</scope>
    <source>
        <strain evidence="6">CJ2</strain>
    </source>
</reference>
<dbReference type="PANTHER" id="PTHR30093">
    <property type="entry name" value="GENERAL SECRETION PATHWAY PROTEIN G"/>
    <property type="match status" value="1"/>
</dbReference>